<accession>A0A853I990</accession>
<evidence type="ECO:0000313" key="3">
    <source>
        <dbReference type="Proteomes" id="UP000569732"/>
    </source>
</evidence>
<keyword evidence="1" id="KW-0732">Signal</keyword>
<dbReference type="InterPro" id="IPR035242">
    <property type="entry name" value="DUF5329"/>
</dbReference>
<dbReference type="Proteomes" id="UP000569732">
    <property type="component" value="Unassembled WGS sequence"/>
</dbReference>
<comment type="caution">
    <text evidence="2">The sequence shown here is derived from an EMBL/GenBank/DDBJ whole genome shotgun (WGS) entry which is preliminary data.</text>
</comment>
<reference evidence="2 3" key="1">
    <citation type="submission" date="2020-07" db="EMBL/GenBank/DDBJ databases">
        <title>Endozoicomonas sp. nov., isolated from sediment.</title>
        <authorList>
            <person name="Gu T."/>
        </authorList>
    </citation>
    <scope>NUCLEOTIDE SEQUENCE [LARGE SCALE GENOMIC DNA]</scope>
    <source>
        <strain evidence="2 3">SM1973</strain>
    </source>
</reference>
<dbReference type="AlphaFoldDB" id="A0A853I990"/>
<dbReference type="RefSeq" id="WP_180567855.1">
    <property type="nucleotide sequence ID" value="NZ_JACCKB010000008.1"/>
</dbReference>
<feature type="chain" id="PRO_5032537045" evidence="1">
    <location>
        <begin position="25"/>
        <end position="126"/>
    </location>
</feature>
<proteinExistence type="predicted"/>
<name>A0A853I990_9GAMM</name>
<gene>
    <name evidence="2" type="ORF">H0A36_07345</name>
</gene>
<dbReference type="EMBL" id="JACCKB010000008">
    <property type="protein sequence ID" value="NYZ65825.1"/>
    <property type="molecule type" value="Genomic_DNA"/>
</dbReference>
<sequence length="126" mass="14468">MDSMINRWVLLVASMFVLVSPTQASEQFANEVRYLKQQVKDTHCRFLYNGKQYQPAAMLDYIERKQTVFKDDISNAEEFIVLTASRSAKTGQPLKIQCPGKPAMKTKGWLLDKLQTYRLMSQSVAN</sequence>
<organism evidence="2 3">
    <name type="scientific">Spartinivicinus marinus</name>
    <dbReference type="NCBI Taxonomy" id="2994442"/>
    <lineage>
        <taxon>Bacteria</taxon>
        <taxon>Pseudomonadati</taxon>
        <taxon>Pseudomonadota</taxon>
        <taxon>Gammaproteobacteria</taxon>
        <taxon>Oceanospirillales</taxon>
        <taxon>Zooshikellaceae</taxon>
        <taxon>Spartinivicinus</taxon>
    </lineage>
</organism>
<evidence type="ECO:0000313" key="2">
    <source>
        <dbReference type="EMBL" id="NYZ65825.1"/>
    </source>
</evidence>
<dbReference type="Pfam" id="PF17263">
    <property type="entry name" value="DUF5329"/>
    <property type="match status" value="1"/>
</dbReference>
<evidence type="ECO:0000256" key="1">
    <source>
        <dbReference type="SAM" id="SignalP"/>
    </source>
</evidence>
<feature type="signal peptide" evidence="1">
    <location>
        <begin position="1"/>
        <end position="24"/>
    </location>
</feature>
<keyword evidence="3" id="KW-1185">Reference proteome</keyword>
<protein>
    <submittedName>
        <fullName evidence="2">DUF5329 family protein</fullName>
    </submittedName>
</protein>